<dbReference type="Proteomes" id="UP000772434">
    <property type="component" value="Unassembled WGS sequence"/>
</dbReference>
<dbReference type="EMBL" id="JADNRY010000107">
    <property type="protein sequence ID" value="KAF9065204.1"/>
    <property type="molecule type" value="Genomic_DNA"/>
</dbReference>
<proteinExistence type="predicted"/>
<dbReference type="OrthoDB" id="2603374at2759"/>
<feature type="non-terminal residue" evidence="1">
    <location>
        <position position="1"/>
    </location>
</feature>
<gene>
    <name evidence="1" type="ORF">BDP27DRAFT_1229240</name>
</gene>
<keyword evidence="2" id="KW-1185">Reference proteome</keyword>
<dbReference type="AlphaFoldDB" id="A0A9P5PGE5"/>
<organism evidence="1 2">
    <name type="scientific">Rhodocollybia butyracea</name>
    <dbReference type="NCBI Taxonomy" id="206335"/>
    <lineage>
        <taxon>Eukaryota</taxon>
        <taxon>Fungi</taxon>
        <taxon>Dikarya</taxon>
        <taxon>Basidiomycota</taxon>
        <taxon>Agaricomycotina</taxon>
        <taxon>Agaricomycetes</taxon>
        <taxon>Agaricomycetidae</taxon>
        <taxon>Agaricales</taxon>
        <taxon>Marasmiineae</taxon>
        <taxon>Omphalotaceae</taxon>
        <taxon>Rhodocollybia</taxon>
    </lineage>
</organism>
<protein>
    <submittedName>
        <fullName evidence="1">Uncharacterized protein</fullName>
    </submittedName>
</protein>
<sequence length="165" mass="18346">SNELALRRHSPSSETFHWALIHVNGNNRVTRHHWAANISDPTGPESYVKETLYAGALTASGNAPILGYFRVPEFNANIISDQALEQICRSVFPYSHPTAAHNRSVGITCRTWVKGVLLAIIGGSEYRAQIIESSVTRYSQGMNNEYGTSFLWGREFTPQKVPVDV</sequence>
<reference evidence="1" key="1">
    <citation type="submission" date="2020-11" db="EMBL/GenBank/DDBJ databases">
        <authorList>
            <consortium name="DOE Joint Genome Institute"/>
            <person name="Ahrendt S."/>
            <person name="Riley R."/>
            <person name="Andreopoulos W."/>
            <person name="Labutti K."/>
            <person name="Pangilinan J."/>
            <person name="Ruiz-Duenas F.J."/>
            <person name="Barrasa J.M."/>
            <person name="Sanchez-Garcia M."/>
            <person name="Camarero S."/>
            <person name="Miyauchi S."/>
            <person name="Serrano A."/>
            <person name="Linde D."/>
            <person name="Babiker R."/>
            <person name="Drula E."/>
            <person name="Ayuso-Fernandez I."/>
            <person name="Pacheco R."/>
            <person name="Padilla G."/>
            <person name="Ferreira P."/>
            <person name="Barriuso J."/>
            <person name="Kellner H."/>
            <person name="Castanera R."/>
            <person name="Alfaro M."/>
            <person name="Ramirez L."/>
            <person name="Pisabarro A.G."/>
            <person name="Kuo A."/>
            <person name="Tritt A."/>
            <person name="Lipzen A."/>
            <person name="He G."/>
            <person name="Yan M."/>
            <person name="Ng V."/>
            <person name="Cullen D."/>
            <person name="Martin F."/>
            <person name="Rosso M.-N."/>
            <person name="Henrissat B."/>
            <person name="Hibbett D."/>
            <person name="Martinez A.T."/>
            <person name="Grigoriev I.V."/>
        </authorList>
    </citation>
    <scope>NUCLEOTIDE SEQUENCE</scope>
    <source>
        <strain evidence="1">AH 40177</strain>
    </source>
</reference>
<evidence type="ECO:0000313" key="2">
    <source>
        <dbReference type="Proteomes" id="UP000772434"/>
    </source>
</evidence>
<accession>A0A9P5PGE5</accession>
<name>A0A9P5PGE5_9AGAR</name>
<evidence type="ECO:0000313" key="1">
    <source>
        <dbReference type="EMBL" id="KAF9065204.1"/>
    </source>
</evidence>
<comment type="caution">
    <text evidence="1">The sequence shown here is derived from an EMBL/GenBank/DDBJ whole genome shotgun (WGS) entry which is preliminary data.</text>
</comment>